<dbReference type="Proteomes" id="UP001374535">
    <property type="component" value="Chromosome 1"/>
</dbReference>
<evidence type="ECO:0000313" key="2">
    <source>
        <dbReference type="Proteomes" id="UP001374535"/>
    </source>
</evidence>
<dbReference type="EMBL" id="CP144700">
    <property type="protein sequence ID" value="WVZ25641.1"/>
    <property type="molecule type" value="Genomic_DNA"/>
</dbReference>
<dbReference type="AlphaFoldDB" id="A0AAQ3PD21"/>
<accession>A0AAQ3PD21</accession>
<organism evidence="1 2">
    <name type="scientific">Vigna mungo</name>
    <name type="common">Black gram</name>
    <name type="synonym">Phaseolus mungo</name>
    <dbReference type="NCBI Taxonomy" id="3915"/>
    <lineage>
        <taxon>Eukaryota</taxon>
        <taxon>Viridiplantae</taxon>
        <taxon>Streptophyta</taxon>
        <taxon>Embryophyta</taxon>
        <taxon>Tracheophyta</taxon>
        <taxon>Spermatophyta</taxon>
        <taxon>Magnoliopsida</taxon>
        <taxon>eudicotyledons</taxon>
        <taxon>Gunneridae</taxon>
        <taxon>Pentapetalae</taxon>
        <taxon>rosids</taxon>
        <taxon>fabids</taxon>
        <taxon>Fabales</taxon>
        <taxon>Fabaceae</taxon>
        <taxon>Papilionoideae</taxon>
        <taxon>50 kb inversion clade</taxon>
        <taxon>NPAAA clade</taxon>
        <taxon>indigoferoid/millettioid clade</taxon>
        <taxon>Phaseoleae</taxon>
        <taxon>Vigna</taxon>
    </lineage>
</organism>
<reference evidence="1 2" key="1">
    <citation type="journal article" date="2023" name="Life. Sci Alliance">
        <title>Evolutionary insights into 3D genome organization and epigenetic landscape of Vigna mungo.</title>
        <authorList>
            <person name="Junaid A."/>
            <person name="Singh B."/>
            <person name="Bhatia S."/>
        </authorList>
    </citation>
    <scope>NUCLEOTIDE SEQUENCE [LARGE SCALE GENOMIC DNA]</scope>
    <source>
        <strain evidence="1">Urdbean</strain>
    </source>
</reference>
<gene>
    <name evidence="1" type="ORF">V8G54_004185</name>
</gene>
<proteinExistence type="predicted"/>
<protein>
    <submittedName>
        <fullName evidence="1">Uncharacterized protein</fullName>
    </submittedName>
</protein>
<name>A0AAQ3PD21_VIGMU</name>
<evidence type="ECO:0000313" key="1">
    <source>
        <dbReference type="EMBL" id="WVZ25641.1"/>
    </source>
</evidence>
<keyword evidence="2" id="KW-1185">Reference proteome</keyword>
<sequence length="297" mass="32349">MEEKVQPIDRREENICGKEGNDENCDGDISVTTFEKVAKAVVFTVVEKVAKVVDLAIAEKVAKAIIFTATEKVAKAVIFTAVEKVAKAIVFTTTEKVAKAIFGDNVVGCGGNVKTVKKGKELLKPGGKAVVSKSNPVESVYRAREDMLLDIKKGKKHSGGGENSSNWEQKEEDAIDNNGARKGEKTPVLLWVKREELTTYEGIDTQDQTTGATNASAMGSVEILNESLQVDGGAAKSVVATRTDEVRVEILRISHNWGKRIQEEYKSLEEDLLPPKPPYLNCKAIVHGVSSYDEDEP</sequence>